<name>A0A380LJJ4_9FIRM</name>
<evidence type="ECO:0000313" key="6">
    <source>
        <dbReference type="EMBL" id="SUO03999.1"/>
    </source>
</evidence>
<dbReference type="GO" id="GO:0000455">
    <property type="term" value="P:enzyme-directed rRNA pseudouridine synthesis"/>
    <property type="evidence" value="ECO:0007669"/>
    <property type="project" value="TreeGrafter"/>
</dbReference>
<keyword evidence="7" id="KW-1185">Reference proteome</keyword>
<dbReference type="AlphaFoldDB" id="A0A380LJJ4"/>
<gene>
    <name evidence="6" type="primary">rluD2_2</name>
    <name evidence="6" type="ORF">NCTC11087_00883</name>
</gene>
<comment type="similarity">
    <text evidence="2">Belongs to the pseudouridine synthase RluA family.</text>
</comment>
<keyword evidence="6" id="KW-0413">Isomerase</keyword>
<proteinExistence type="inferred from homology"/>
<evidence type="ECO:0000256" key="3">
    <source>
        <dbReference type="ARBA" id="ARBA00031870"/>
    </source>
</evidence>
<dbReference type="OrthoDB" id="9807829at2"/>
<evidence type="ECO:0000256" key="2">
    <source>
        <dbReference type="ARBA" id="ARBA00010876"/>
    </source>
</evidence>
<evidence type="ECO:0000259" key="5">
    <source>
        <dbReference type="Pfam" id="PF00849"/>
    </source>
</evidence>
<dbReference type="InterPro" id="IPR006145">
    <property type="entry name" value="PsdUridine_synth_RsuA/RluA"/>
</dbReference>
<evidence type="ECO:0000256" key="4">
    <source>
        <dbReference type="ARBA" id="ARBA00033164"/>
    </source>
</evidence>
<dbReference type="InterPro" id="IPR020103">
    <property type="entry name" value="PsdUridine_synth_cat_dom_sf"/>
</dbReference>
<accession>A0A380LJJ4</accession>
<feature type="domain" description="Pseudouridine synthase RsuA/RluA-like" evidence="5">
    <location>
        <begin position="86"/>
        <end position="234"/>
    </location>
</feature>
<dbReference type="InterPro" id="IPR050188">
    <property type="entry name" value="RluA_PseudoU_synthase"/>
</dbReference>
<dbReference type="PANTHER" id="PTHR21600:SF87">
    <property type="entry name" value="RNA PSEUDOURIDYLATE SYNTHASE DOMAIN-CONTAINING PROTEIN 1"/>
    <property type="match status" value="1"/>
</dbReference>
<reference evidence="6 7" key="1">
    <citation type="submission" date="2018-06" db="EMBL/GenBank/DDBJ databases">
        <authorList>
            <consortium name="Pathogen Informatics"/>
            <person name="Doyle S."/>
        </authorList>
    </citation>
    <scope>NUCLEOTIDE SEQUENCE [LARGE SCALE GENOMIC DNA]</scope>
    <source>
        <strain evidence="6 7">NCTC11087</strain>
    </source>
</reference>
<dbReference type="Gene3D" id="3.30.2350.10">
    <property type="entry name" value="Pseudouridine synthase"/>
    <property type="match status" value="1"/>
</dbReference>
<protein>
    <recommendedName>
        <fullName evidence="3">RNA pseudouridylate synthase</fullName>
    </recommendedName>
    <alternativeName>
        <fullName evidence="4">RNA-uridine isomerase</fullName>
    </alternativeName>
</protein>
<sequence>MNMLSSLKLLHCDENRLQFIAKKELTLFELQSLFHASRKHWNQCTDFNEPILYKGQCYTISFKPKEFIHPVSFDDVTILYEDCFVILAFKPPFLLVHDDGHTQDTLQARIDAHLMMQGAMYPCQAIHRIDYEASGLLLFSKHPFFQPYFDFQMQQHQIKKEYQCIVEGKFPSSIHEICKPIGKDRHQAKNMRISKNGKPSKTKITAVESNKNASKLTIEITTGRKHQIRVHLASLGYPIYNDPLYGVRKDRKGLLLQSHKLSFHLPFQKQSLQIECPDEPRMYLKD</sequence>
<dbReference type="Pfam" id="PF00849">
    <property type="entry name" value="PseudoU_synth_2"/>
    <property type="match status" value="1"/>
</dbReference>
<dbReference type="RefSeq" id="WP_051130142.1">
    <property type="nucleotide sequence ID" value="NZ_UHFX01000003.1"/>
</dbReference>
<dbReference type="GO" id="GO:0009982">
    <property type="term" value="F:pseudouridine synthase activity"/>
    <property type="evidence" value="ECO:0007669"/>
    <property type="project" value="InterPro"/>
</dbReference>
<dbReference type="GeneID" id="77461857"/>
<dbReference type="SUPFAM" id="SSF55120">
    <property type="entry name" value="Pseudouridine synthase"/>
    <property type="match status" value="1"/>
</dbReference>
<organism evidence="6 7">
    <name type="scientific">Faecalicoccus pleomorphus</name>
    <dbReference type="NCBI Taxonomy" id="1323"/>
    <lineage>
        <taxon>Bacteria</taxon>
        <taxon>Bacillati</taxon>
        <taxon>Bacillota</taxon>
        <taxon>Erysipelotrichia</taxon>
        <taxon>Erysipelotrichales</taxon>
        <taxon>Erysipelotrichaceae</taxon>
        <taxon>Faecalicoccus</taxon>
    </lineage>
</organism>
<evidence type="ECO:0000313" key="7">
    <source>
        <dbReference type="Proteomes" id="UP000255523"/>
    </source>
</evidence>
<dbReference type="GO" id="GO:0003723">
    <property type="term" value="F:RNA binding"/>
    <property type="evidence" value="ECO:0007669"/>
    <property type="project" value="InterPro"/>
</dbReference>
<evidence type="ECO:0000256" key="1">
    <source>
        <dbReference type="ARBA" id="ARBA00000073"/>
    </source>
</evidence>
<dbReference type="PANTHER" id="PTHR21600">
    <property type="entry name" value="MITOCHONDRIAL RNA PSEUDOURIDINE SYNTHASE"/>
    <property type="match status" value="1"/>
</dbReference>
<comment type="catalytic activity">
    <reaction evidence="1">
        <text>a uridine in RNA = a pseudouridine in RNA</text>
        <dbReference type="Rhea" id="RHEA:48348"/>
        <dbReference type="Rhea" id="RHEA-COMP:12068"/>
        <dbReference type="Rhea" id="RHEA-COMP:12069"/>
        <dbReference type="ChEBI" id="CHEBI:65314"/>
        <dbReference type="ChEBI" id="CHEBI:65315"/>
    </reaction>
</comment>
<dbReference type="Proteomes" id="UP000255523">
    <property type="component" value="Unassembled WGS sequence"/>
</dbReference>
<dbReference type="EMBL" id="UHFX01000003">
    <property type="protein sequence ID" value="SUO03999.1"/>
    <property type="molecule type" value="Genomic_DNA"/>
</dbReference>
<dbReference type="GO" id="GO:0140098">
    <property type="term" value="F:catalytic activity, acting on RNA"/>
    <property type="evidence" value="ECO:0007669"/>
    <property type="project" value="UniProtKB-ARBA"/>
</dbReference>
<dbReference type="CDD" id="cd02869">
    <property type="entry name" value="PseudoU_synth_RluA_like"/>
    <property type="match status" value="1"/>
</dbReference>